<protein>
    <submittedName>
        <fullName evidence="1">Unnamed protein product</fullName>
    </submittedName>
</protein>
<gene>
    <name evidence="1" type="ORF">Pfra01_000603200</name>
</gene>
<evidence type="ECO:0000313" key="1">
    <source>
        <dbReference type="EMBL" id="GMF28782.1"/>
    </source>
</evidence>
<accession>A0A9W6X2V1</accession>
<dbReference type="OrthoDB" id="6783748at2759"/>
<evidence type="ECO:0000313" key="2">
    <source>
        <dbReference type="Proteomes" id="UP001165121"/>
    </source>
</evidence>
<sequence>MISIRTTNKENSTTRAAVRLAGATNLCTRTVQPVEVAIAAPDGEEGAFLPTVNNGVVLHAAAVTNVMNGKALIPAINRYGGRIRLPTKGELGVWIPLNRNMEVLQMHGELETDQVQKWLEELGDTDTPLGVEHDVGIGTQGPTSRALVSKLLRAYRDQANAQDECPPATTLNVEHHIDTGDAALIMMRRRRQAQTEDAVVDLNVDAMLLAGVIEHGEGAGGFPWCWLAKWMVLCEFVLTTEPSSALHAKMSTHCRE</sequence>
<reference evidence="1" key="1">
    <citation type="submission" date="2023-04" db="EMBL/GenBank/DDBJ databases">
        <title>Phytophthora fragariaefolia NBRC 109709.</title>
        <authorList>
            <person name="Ichikawa N."/>
            <person name="Sato H."/>
            <person name="Tonouchi N."/>
        </authorList>
    </citation>
    <scope>NUCLEOTIDE SEQUENCE</scope>
    <source>
        <strain evidence="1">NBRC 109709</strain>
    </source>
</reference>
<dbReference type="EMBL" id="BSXT01000497">
    <property type="protein sequence ID" value="GMF28782.1"/>
    <property type="molecule type" value="Genomic_DNA"/>
</dbReference>
<proteinExistence type="predicted"/>
<comment type="caution">
    <text evidence="1">The sequence shown here is derived from an EMBL/GenBank/DDBJ whole genome shotgun (WGS) entry which is preliminary data.</text>
</comment>
<dbReference type="Proteomes" id="UP001165121">
    <property type="component" value="Unassembled WGS sequence"/>
</dbReference>
<dbReference type="AlphaFoldDB" id="A0A9W6X2V1"/>
<name>A0A9W6X2V1_9STRA</name>
<organism evidence="1 2">
    <name type="scientific">Phytophthora fragariaefolia</name>
    <dbReference type="NCBI Taxonomy" id="1490495"/>
    <lineage>
        <taxon>Eukaryota</taxon>
        <taxon>Sar</taxon>
        <taxon>Stramenopiles</taxon>
        <taxon>Oomycota</taxon>
        <taxon>Peronosporomycetes</taxon>
        <taxon>Peronosporales</taxon>
        <taxon>Peronosporaceae</taxon>
        <taxon>Phytophthora</taxon>
    </lineage>
</organism>
<keyword evidence="2" id="KW-1185">Reference proteome</keyword>